<dbReference type="RefSeq" id="WP_123067420.1">
    <property type="nucleotide sequence ID" value="NZ_RIAS01000032.1"/>
</dbReference>
<reference evidence="1 2" key="1">
    <citation type="journal article" date="2019" name="J. Ind. Microbiol. Biotechnol.">
        <title>Paenibacillus amylolyticus 27C64 has a diverse set of carbohydrate-active enzymes and complete pectin deconstruction system.</title>
        <authorList>
            <person name="Keggi C."/>
            <person name="Doran-Peterson J."/>
        </authorList>
    </citation>
    <scope>NUCLEOTIDE SEQUENCE [LARGE SCALE GENOMIC DNA]</scope>
    <source>
        <strain evidence="1 2">27C64</strain>
    </source>
</reference>
<sequence>MKEYINALSLAVFLTLLGCSTTEITLESSAAIKPENKPLTSYIQNTSKLEVTSAKEKDSTFNCLNMGTDNLPQIDNQGDQGYSSF</sequence>
<accession>A0A5M9X233</accession>
<evidence type="ECO:0000313" key="2">
    <source>
        <dbReference type="Proteomes" id="UP000323664"/>
    </source>
</evidence>
<name>A0A5M9X233_PAEAM</name>
<organism evidence="1 2">
    <name type="scientific">Paenibacillus amylolyticus</name>
    <dbReference type="NCBI Taxonomy" id="1451"/>
    <lineage>
        <taxon>Bacteria</taxon>
        <taxon>Bacillati</taxon>
        <taxon>Bacillota</taxon>
        <taxon>Bacilli</taxon>
        <taxon>Bacillales</taxon>
        <taxon>Paenibacillaceae</taxon>
        <taxon>Paenibacillus</taxon>
    </lineage>
</organism>
<dbReference type="EMBL" id="RIAS01000032">
    <property type="protein sequence ID" value="KAA8787832.1"/>
    <property type="molecule type" value="Genomic_DNA"/>
</dbReference>
<dbReference type="Proteomes" id="UP000323664">
    <property type="component" value="Unassembled WGS sequence"/>
</dbReference>
<dbReference type="PROSITE" id="PS51257">
    <property type="entry name" value="PROKAR_LIPOPROTEIN"/>
    <property type="match status" value="1"/>
</dbReference>
<dbReference type="AlphaFoldDB" id="A0A5M9X233"/>
<protein>
    <recommendedName>
        <fullName evidence="3">Lipoprotein</fullName>
    </recommendedName>
</protein>
<evidence type="ECO:0000313" key="1">
    <source>
        <dbReference type="EMBL" id="KAA8787832.1"/>
    </source>
</evidence>
<gene>
    <name evidence="1" type="ORF">EC604_28830</name>
</gene>
<proteinExistence type="predicted"/>
<dbReference type="OrthoDB" id="9914006at2"/>
<comment type="caution">
    <text evidence="1">The sequence shown here is derived from an EMBL/GenBank/DDBJ whole genome shotgun (WGS) entry which is preliminary data.</text>
</comment>
<evidence type="ECO:0008006" key="3">
    <source>
        <dbReference type="Google" id="ProtNLM"/>
    </source>
</evidence>